<proteinExistence type="predicted"/>
<name>A0A239NDK3_9ACTN</name>
<dbReference type="EMBL" id="FZOR01000039">
    <property type="protein sequence ID" value="SNT53047.1"/>
    <property type="molecule type" value="Genomic_DNA"/>
</dbReference>
<dbReference type="OrthoDB" id="3431580at2"/>
<feature type="region of interest" description="Disordered" evidence="1">
    <location>
        <begin position="1"/>
        <end position="20"/>
    </location>
</feature>
<accession>A0A239NDK3</accession>
<dbReference type="InterPro" id="IPR007278">
    <property type="entry name" value="DUF397"/>
</dbReference>
<sequence length="66" mass="7163">MAHDISRAQWRKSSRSGGNGNCVEVADLPVGVGVRDSKAPDAGHLNFAPEAWATFLTQVKTGYYDR</sequence>
<evidence type="ECO:0000313" key="4">
    <source>
        <dbReference type="Proteomes" id="UP000198318"/>
    </source>
</evidence>
<evidence type="ECO:0000259" key="2">
    <source>
        <dbReference type="Pfam" id="PF04149"/>
    </source>
</evidence>
<dbReference type="Pfam" id="PF04149">
    <property type="entry name" value="DUF397"/>
    <property type="match status" value="1"/>
</dbReference>
<reference evidence="3 4" key="1">
    <citation type="submission" date="2017-06" db="EMBL/GenBank/DDBJ databases">
        <authorList>
            <person name="Kim H.J."/>
            <person name="Triplett B.A."/>
        </authorList>
    </citation>
    <scope>NUCLEOTIDE SEQUENCE [LARGE SCALE GENOMIC DNA]</scope>
    <source>
        <strain evidence="3 4">DSM 44715</strain>
    </source>
</reference>
<protein>
    <recommendedName>
        <fullName evidence="2">DUF397 domain-containing protein</fullName>
    </recommendedName>
</protein>
<dbReference type="Proteomes" id="UP000198318">
    <property type="component" value="Unassembled WGS sequence"/>
</dbReference>
<dbReference type="AlphaFoldDB" id="A0A239NDK3"/>
<dbReference type="RefSeq" id="WP_089329680.1">
    <property type="nucleotide sequence ID" value="NZ_FZOR01000039.1"/>
</dbReference>
<organism evidence="3 4">
    <name type="scientific">Actinomadura meyerae</name>
    <dbReference type="NCBI Taxonomy" id="240840"/>
    <lineage>
        <taxon>Bacteria</taxon>
        <taxon>Bacillati</taxon>
        <taxon>Actinomycetota</taxon>
        <taxon>Actinomycetes</taxon>
        <taxon>Streptosporangiales</taxon>
        <taxon>Thermomonosporaceae</taxon>
        <taxon>Actinomadura</taxon>
    </lineage>
</organism>
<gene>
    <name evidence="3" type="ORF">SAMN05443665_103983</name>
</gene>
<keyword evidence="4" id="KW-1185">Reference proteome</keyword>
<feature type="domain" description="DUF397" evidence="2">
    <location>
        <begin position="8"/>
        <end position="60"/>
    </location>
</feature>
<evidence type="ECO:0000256" key="1">
    <source>
        <dbReference type="SAM" id="MobiDB-lite"/>
    </source>
</evidence>
<evidence type="ECO:0000313" key="3">
    <source>
        <dbReference type="EMBL" id="SNT53047.1"/>
    </source>
</evidence>